<dbReference type="OrthoDB" id="342281at2759"/>
<protein>
    <submittedName>
        <fullName evidence="6">SPAG4 protein</fullName>
    </submittedName>
</protein>
<dbReference type="PANTHER" id="PTHR12911">
    <property type="entry name" value="SAD1/UNC-84-LIKE PROTEIN-RELATED"/>
    <property type="match status" value="1"/>
</dbReference>
<dbReference type="GO" id="GO:0043495">
    <property type="term" value="F:protein-membrane adaptor activity"/>
    <property type="evidence" value="ECO:0007669"/>
    <property type="project" value="TreeGrafter"/>
</dbReference>
<dbReference type="Gene3D" id="2.60.120.260">
    <property type="entry name" value="Galactose-binding domain-like"/>
    <property type="match status" value="1"/>
</dbReference>
<evidence type="ECO:0000313" key="6">
    <source>
        <dbReference type="EMBL" id="NXP07430.1"/>
    </source>
</evidence>
<evidence type="ECO:0000256" key="3">
    <source>
        <dbReference type="ARBA" id="ARBA00022989"/>
    </source>
</evidence>
<dbReference type="PROSITE" id="PS51469">
    <property type="entry name" value="SUN"/>
    <property type="match status" value="1"/>
</dbReference>
<feature type="domain" description="SUN" evidence="5">
    <location>
        <begin position="1"/>
        <end position="127"/>
    </location>
</feature>
<dbReference type="EMBL" id="VXBW01003309">
    <property type="protein sequence ID" value="NXP07430.1"/>
    <property type="molecule type" value="Genomic_DNA"/>
</dbReference>
<comment type="caution">
    <text evidence="6">The sequence shown here is derived from an EMBL/GenBank/DDBJ whole genome shotgun (WGS) entry which is preliminary data.</text>
</comment>
<dbReference type="InterPro" id="IPR045119">
    <property type="entry name" value="SUN1-5"/>
</dbReference>
<keyword evidence="2" id="KW-0812">Transmembrane</keyword>
<evidence type="ECO:0000256" key="2">
    <source>
        <dbReference type="ARBA" id="ARBA00022692"/>
    </source>
</evidence>
<dbReference type="InterPro" id="IPR012919">
    <property type="entry name" value="SUN_dom"/>
</dbReference>
<reference evidence="6 7" key="1">
    <citation type="submission" date="2019-09" db="EMBL/GenBank/DDBJ databases">
        <title>Bird 10,000 Genomes (B10K) Project - Family phase.</title>
        <authorList>
            <person name="Zhang G."/>
        </authorList>
    </citation>
    <scope>NUCLEOTIDE SEQUENCE [LARGE SCALE GENOMIC DNA]</scope>
    <source>
        <strain evidence="6">B10K-DU-002-47</strain>
        <tissue evidence="6">Muscle</tissue>
    </source>
</reference>
<evidence type="ECO:0000256" key="4">
    <source>
        <dbReference type="ARBA" id="ARBA00023136"/>
    </source>
</evidence>
<feature type="non-terminal residue" evidence="6">
    <location>
        <position position="127"/>
    </location>
</feature>
<feature type="non-terminal residue" evidence="6">
    <location>
        <position position="1"/>
    </location>
</feature>
<name>A0A7L1XCH0_9AVES</name>
<comment type="subcellular location">
    <subcellularLocation>
        <location evidence="1">Nucleus inner membrane</location>
    </subcellularLocation>
</comment>
<proteinExistence type="predicted"/>
<dbReference type="Pfam" id="PF07738">
    <property type="entry name" value="Sad1_UNC"/>
    <property type="match status" value="1"/>
</dbReference>
<dbReference type="AlphaFoldDB" id="A0A7L1XCH0"/>
<dbReference type="Proteomes" id="UP000565698">
    <property type="component" value="Unassembled WGS sequence"/>
</dbReference>
<gene>
    <name evidence="6" type="primary">Spag4_0</name>
    <name evidence="6" type="ORF">THIORB_R04192</name>
</gene>
<organism evidence="6 7">
    <name type="scientific">Thinocorus orbignyianus</name>
    <dbReference type="NCBI Taxonomy" id="161742"/>
    <lineage>
        <taxon>Eukaryota</taxon>
        <taxon>Metazoa</taxon>
        <taxon>Chordata</taxon>
        <taxon>Craniata</taxon>
        <taxon>Vertebrata</taxon>
        <taxon>Euteleostomi</taxon>
        <taxon>Archelosauria</taxon>
        <taxon>Archosauria</taxon>
        <taxon>Dinosauria</taxon>
        <taxon>Saurischia</taxon>
        <taxon>Theropoda</taxon>
        <taxon>Coelurosauria</taxon>
        <taxon>Aves</taxon>
        <taxon>Neognathae</taxon>
        <taxon>Neoaves</taxon>
        <taxon>Aequornithes</taxon>
        <taxon>Ciconiiformes</taxon>
        <taxon>Thinocoridae</taxon>
        <taxon>Thinocorus</taxon>
    </lineage>
</organism>
<evidence type="ECO:0000256" key="1">
    <source>
        <dbReference type="ARBA" id="ARBA00004540"/>
    </source>
</evidence>
<keyword evidence="4" id="KW-0472">Membrane</keyword>
<evidence type="ECO:0000313" key="7">
    <source>
        <dbReference type="Proteomes" id="UP000565698"/>
    </source>
</evidence>
<accession>A0A7L1XCH0</accession>
<evidence type="ECO:0000259" key="5">
    <source>
        <dbReference type="PROSITE" id="PS51469"/>
    </source>
</evidence>
<keyword evidence="3" id="KW-1133">Transmembrane helix</keyword>
<keyword evidence="7" id="KW-1185">Reference proteome</keyword>
<dbReference type="PANTHER" id="PTHR12911:SF24">
    <property type="entry name" value="SUN DOMAIN-CONTAINING PROTEIN 3"/>
    <property type="match status" value="1"/>
</dbReference>
<sequence>FSPGYCWPFQASGSQVHIRLPARVRLSAVTVQHPLEKSSGLGDISSAPRDFTVFVSLCQALGLGPVEVEGGEETLLGTFRFDVEREPTQTFPLQNELARAFWLVRLLVHSNWGEPGYACIYRVQVHG</sequence>
<dbReference type="GO" id="GO:0034993">
    <property type="term" value="C:meiotic nuclear membrane microtubule tethering complex"/>
    <property type="evidence" value="ECO:0007669"/>
    <property type="project" value="TreeGrafter"/>
</dbReference>
<dbReference type="GO" id="GO:0005637">
    <property type="term" value="C:nuclear inner membrane"/>
    <property type="evidence" value="ECO:0007669"/>
    <property type="project" value="UniProtKB-SubCell"/>
</dbReference>